<sequence length="291" mass="32849">FLKMSIAEQLVEMGFDSIKAEEAAKNCETLERAMDWLVSRQESESTPAVAETAAGSYKCNDCGKLMKDENAMMFHASKTGHENFEESTESIKPLTEEEKIEQAAKLKERIKESMKKKAEMEEKEKIEKEKRRVHEGKLMLERNEKRKEMEQLAAIAQRKKDKEEEEAAKRRVLDQIKADREARKAAAAGLPPPIPIPVPSPIQTHVEKKDYKEATIQIRLPSGEVIRNTFSAQEELAAVKVWIEITRPELGTNWGLLVPFPRKVMTNDDMGMPLSALSLSPSGSLVVTRTA</sequence>
<dbReference type="PANTHER" id="PTHR46340:SF1">
    <property type="entry name" value="UBX DOMAIN-CONTAINING PROTEIN 1"/>
    <property type="match status" value="1"/>
</dbReference>
<dbReference type="GO" id="GO:0031397">
    <property type="term" value="P:negative regulation of protein ubiquitination"/>
    <property type="evidence" value="ECO:0007669"/>
    <property type="project" value="TreeGrafter"/>
</dbReference>
<dbReference type="AlphaFoldDB" id="A0AAV5U376"/>
<dbReference type="EMBL" id="BTSX01000005">
    <property type="protein sequence ID" value="GMT00675.1"/>
    <property type="molecule type" value="Genomic_DNA"/>
</dbReference>
<dbReference type="GO" id="GO:0008270">
    <property type="term" value="F:zinc ion binding"/>
    <property type="evidence" value="ECO:0007669"/>
    <property type="project" value="UniProtKB-KW"/>
</dbReference>
<proteinExistence type="predicted"/>
<dbReference type="GO" id="GO:0005737">
    <property type="term" value="C:cytoplasm"/>
    <property type="evidence" value="ECO:0007669"/>
    <property type="project" value="UniProtKB-SubCell"/>
</dbReference>
<evidence type="ECO:0000256" key="5">
    <source>
        <dbReference type="SAM" id="Coils"/>
    </source>
</evidence>
<dbReference type="PROSITE" id="PS50157">
    <property type="entry name" value="ZINC_FINGER_C2H2_2"/>
    <property type="match status" value="1"/>
</dbReference>
<keyword evidence="3 5" id="KW-0175">Coiled coil</keyword>
<keyword evidence="9" id="KW-1185">Reference proteome</keyword>
<dbReference type="Gene3D" id="1.10.8.10">
    <property type="entry name" value="DNA helicase RuvA subunit, C-terminal domain"/>
    <property type="match status" value="1"/>
</dbReference>
<dbReference type="GO" id="GO:0032435">
    <property type="term" value="P:negative regulation of proteasomal ubiquitin-dependent protein catabolic process"/>
    <property type="evidence" value="ECO:0007669"/>
    <property type="project" value="TreeGrafter"/>
</dbReference>
<dbReference type="GO" id="GO:1903094">
    <property type="term" value="P:negative regulation of protein K48-linked deubiquitination"/>
    <property type="evidence" value="ECO:0007669"/>
    <property type="project" value="TreeGrafter"/>
</dbReference>
<name>A0AAV5U376_9BILA</name>
<feature type="non-terminal residue" evidence="8">
    <location>
        <position position="1"/>
    </location>
</feature>
<dbReference type="PROSITE" id="PS50033">
    <property type="entry name" value="UBX"/>
    <property type="match status" value="1"/>
</dbReference>
<dbReference type="SUPFAM" id="SSF54236">
    <property type="entry name" value="Ubiquitin-like"/>
    <property type="match status" value="1"/>
</dbReference>
<keyword evidence="4" id="KW-0862">Zinc</keyword>
<dbReference type="Pfam" id="PF22562">
    <property type="entry name" value="UBA_7"/>
    <property type="match status" value="1"/>
</dbReference>
<evidence type="ECO:0000259" key="6">
    <source>
        <dbReference type="PROSITE" id="PS50033"/>
    </source>
</evidence>
<evidence type="ECO:0000256" key="3">
    <source>
        <dbReference type="ARBA" id="ARBA00023054"/>
    </source>
</evidence>
<comment type="subcellular location">
    <subcellularLocation>
        <location evidence="1">Cytoplasm</location>
    </subcellularLocation>
</comment>
<feature type="domain" description="UBX" evidence="6">
    <location>
        <begin position="209"/>
        <end position="287"/>
    </location>
</feature>
<gene>
    <name evidence="8" type="ORF">PENTCL1PPCAC_22849</name>
</gene>
<keyword evidence="4" id="KW-0863">Zinc-finger</keyword>
<dbReference type="PANTHER" id="PTHR46340">
    <property type="entry name" value="UBX DOMAIN-CONTAINING PROTEIN 1"/>
    <property type="match status" value="1"/>
</dbReference>
<dbReference type="PROSITE" id="PS00028">
    <property type="entry name" value="ZINC_FINGER_C2H2_1"/>
    <property type="match status" value="1"/>
</dbReference>
<evidence type="ECO:0000256" key="1">
    <source>
        <dbReference type="ARBA" id="ARBA00004496"/>
    </source>
</evidence>
<dbReference type="Proteomes" id="UP001432027">
    <property type="component" value="Unassembled WGS sequence"/>
</dbReference>
<keyword evidence="4" id="KW-0479">Metal-binding</keyword>
<dbReference type="InterPro" id="IPR029071">
    <property type="entry name" value="Ubiquitin-like_domsf"/>
</dbReference>
<dbReference type="GO" id="GO:0005634">
    <property type="term" value="C:nucleus"/>
    <property type="evidence" value="ECO:0007669"/>
    <property type="project" value="TreeGrafter"/>
</dbReference>
<dbReference type="InterPro" id="IPR015940">
    <property type="entry name" value="UBA"/>
</dbReference>
<dbReference type="GO" id="GO:0036435">
    <property type="term" value="F:K48-linked polyubiquitin modification-dependent protein binding"/>
    <property type="evidence" value="ECO:0007669"/>
    <property type="project" value="TreeGrafter"/>
</dbReference>
<reference evidence="8" key="1">
    <citation type="submission" date="2023-10" db="EMBL/GenBank/DDBJ databases">
        <title>Genome assembly of Pristionchus species.</title>
        <authorList>
            <person name="Yoshida K."/>
            <person name="Sommer R.J."/>
        </authorList>
    </citation>
    <scope>NUCLEOTIDE SEQUENCE</scope>
    <source>
        <strain evidence="8">RS0144</strain>
    </source>
</reference>
<evidence type="ECO:0000313" key="9">
    <source>
        <dbReference type="Proteomes" id="UP001432027"/>
    </source>
</evidence>
<organism evidence="8 9">
    <name type="scientific">Pristionchus entomophagus</name>
    <dbReference type="NCBI Taxonomy" id="358040"/>
    <lineage>
        <taxon>Eukaryota</taxon>
        <taxon>Metazoa</taxon>
        <taxon>Ecdysozoa</taxon>
        <taxon>Nematoda</taxon>
        <taxon>Chromadorea</taxon>
        <taxon>Rhabditida</taxon>
        <taxon>Rhabditina</taxon>
        <taxon>Diplogasteromorpha</taxon>
        <taxon>Diplogasteroidea</taxon>
        <taxon>Neodiplogasteridae</taxon>
        <taxon>Pristionchus</taxon>
    </lineage>
</organism>
<protein>
    <recommendedName>
        <fullName evidence="10">UBX domain-containing protein</fullName>
    </recommendedName>
</protein>
<comment type="caution">
    <text evidence="8">The sequence shown here is derived from an EMBL/GenBank/DDBJ whole genome shotgun (WGS) entry which is preliminary data.</text>
</comment>
<dbReference type="InterPro" id="IPR001012">
    <property type="entry name" value="UBX_dom"/>
</dbReference>
<feature type="coiled-coil region" evidence="5">
    <location>
        <begin position="96"/>
        <end position="166"/>
    </location>
</feature>
<evidence type="ECO:0000313" key="8">
    <source>
        <dbReference type="EMBL" id="GMT00675.1"/>
    </source>
</evidence>
<evidence type="ECO:0000256" key="2">
    <source>
        <dbReference type="ARBA" id="ARBA00022490"/>
    </source>
</evidence>
<dbReference type="InterPro" id="IPR009060">
    <property type="entry name" value="UBA-like_sf"/>
</dbReference>
<evidence type="ECO:0000259" key="7">
    <source>
        <dbReference type="PROSITE" id="PS50157"/>
    </source>
</evidence>
<dbReference type="SMART" id="SM00166">
    <property type="entry name" value="UBX"/>
    <property type="match status" value="1"/>
</dbReference>
<dbReference type="Pfam" id="PF00789">
    <property type="entry name" value="UBX"/>
    <property type="match status" value="1"/>
</dbReference>
<feature type="domain" description="C2H2-type" evidence="7">
    <location>
        <begin position="57"/>
        <end position="86"/>
    </location>
</feature>
<accession>A0AAV5U376</accession>
<evidence type="ECO:0000256" key="4">
    <source>
        <dbReference type="PROSITE-ProRule" id="PRU00042"/>
    </source>
</evidence>
<evidence type="ECO:0008006" key="10">
    <source>
        <dbReference type="Google" id="ProtNLM"/>
    </source>
</evidence>
<dbReference type="InterPro" id="IPR013087">
    <property type="entry name" value="Znf_C2H2_type"/>
</dbReference>
<dbReference type="Gene3D" id="3.10.20.90">
    <property type="entry name" value="Phosphatidylinositol 3-kinase Catalytic Subunit, Chain A, domain 1"/>
    <property type="match status" value="1"/>
</dbReference>
<dbReference type="SUPFAM" id="SSF46934">
    <property type="entry name" value="UBA-like"/>
    <property type="match status" value="1"/>
</dbReference>
<keyword evidence="2" id="KW-0963">Cytoplasm</keyword>